<proteinExistence type="predicted"/>
<dbReference type="Proteomes" id="UP000092444">
    <property type="component" value="Unassembled WGS sequence"/>
</dbReference>
<accession>A0ABK9NGA2</accession>
<organism evidence="1 2">
    <name type="scientific">Glossina morsitans morsitans</name>
    <name type="common">Savannah tsetse fly</name>
    <dbReference type="NCBI Taxonomy" id="37546"/>
    <lineage>
        <taxon>Eukaryota</taxon>
        <taxon>Metazoa</taxon>
        <taxon>Ecdysozoa</taxon>
        <taxon>Arthropoda</taxon>
        <taxon>Hexapoda</taxon>
        <taxon>Insecta</taxon>
        <taxon>Pterygota</taxon>
        <taxon>Neoptera</taxon>
        <taxon>Endopterygota</taxon>
        <taxon>Diptera</taxon>
        <taxon>Brachycera</taxon>
        <taxon>Muscomorpha</taxon>
        <taxon>Hippoboscoidea</taxon>
        <taxon>Glossinidae</taxon>
        <taxon>Glossina</taxon>
    </lineage>
</organism>
<keyword evidence="2" id="KW-1185">Reference proteome</keyword>
<protein>
    <submittedName>
        <fullName evidence="1">Uncharacterized protein</fullName>
    </submittedName>
</protein>
<dbReference type="EMBL" id="CCAG010022617">
    <property type="status" value="NOT_ANNOTATED_CDS"/>
    <property type="molecule type" value="Genomic_DNA"/>
</dbReference>
<evidence type="ECO:0000313" key="2">
    <source>
        <dbReference type="Proteomes" id="UP000092444"/>
    </source>
</evidence>
<reference evidence="1" key="1">
    <citation type="submission" date="2025-05" db="UniProtKB">
        <authorList>
            <consortium name="EnsemblMetazoa"/>
        </authorList>
    </citation>
    <scope>IDENTIFICATION</scope>
    <source>
        <strain evidence="1">Yale</strain>
    </source>
</reference>
<name>A0ABK9NGA2_GLOMM</name>
<dbReference type="EnsemblMetazoa" id="GMOY014236.R1395">
    <property type="protein sequence ID" value="GMOY014236.P1395"/>
    <property type="gene ID" value="GMOY014236"/>
</dbReference>
<evidence type="ECO:0000313" key="1">
    <source>
        <dbReference type="EnsemblMetazoa" id="GMOY014236.P1395"/>
    </source>
</evidence>
<sequence length="397" mass="43218">MGSLPLQGLSSVEREMRSIQWGWVAALQDLAGRDVNTREMTSAERAALSHMAGKGVVDKVKQIPVEGAKSSGSGGAPGTPAEREVCRIRTREDTLSFRAKKHADEIRGDPARIRGMFGVAHVNPKWVRAVRSFLKKGSIRTAVTSENAVDKKTAEKVGKCTTFLIGAWSCKEVGPLVEHEAPAKPGDMAREEDKSDKVQYSRCMVQAMRFAGIAAKVQSLNVCPHCFFHGTEMEPQLDEGRYAGKSLDELREVDLNRLLKKDSEGWLSACAALHNREMHASNGNIQYTSTGAASRVDVSLSTIKEAYDIRAVRGILSGGPAVLRDDFQRRASVMPYTPANGTTWAVPSIGGTSHQFVTDWDKREGTARVCKAEIANRQASLLAEIAVLKEQLGAGRT</sequence>